<dbReference type="OrthoDB" id="1068986at2"/>
<dbReference type="RefSeq" id="WP_108113080.1">
    <property type="nucleotide sequence ID" value="NZ_QBKT01000001.1"/>
</dbReference>
<dbReference type="Proteomes" id="UP000244090">
    <property type="component" value="Unassembled WGS sequence"/>
</dbReference>
<dbReference type="Pfam" id="PF09697">
    <property type="entry name" value="Porph_ging"/>
    <property type="match status" value="1"/>
</dbReference>
<comment type="caution">
    <text evidence="2">The sequence shown here is derived from an EMBL/GenBank/DDBJ whole genome shotgun (WGS) entry which is preliminary data.</text>
</comment>
<sequence>MKNYTTSIIVSIFMLISSIMLAQDFQGVATYKTSMKMDFKMDSISTAQGINKEMKEQLNAMLQKQFQKEYSLTFTPSESVYKQEEKLAAPTPQGNNGFQVMVMGDGASTELYKNTKEKRYAHAQEILGKKFLVQDALENKEWKLENETKFIGQYTCYKATRTIEMKKMTSMSVGSNDEEPEVTTEKVTVTAWYTPEIPVNSGPDMYWGLPGLILEVNDGTRTIVCSKIVMNPKDKVAIKEPTSGKKVNSKEFQEIMDKKSKEMMERYRSNRRGDGNEIRIEIGG</sequence>
<dbReference type="NCBIfam" id="TIGR01200">
    <property type="entry name" value="GLPGLI"/>
    <property type="match status" value="1"/>
</dbReference>
<name>A0A2T6C5T9_9FLAO</name>
<feature type="chain" id="PRO_5015712606" evidence="1">
    <location>
        <begin position="23"/>
        <end position="284"/>
    </location>
</feature>
<organism evidence="2 3">
    <name type="scientific">Kordia periserrulae</name>
    <dbReference type="NCBI Taxonomy" id="701523"/>
    <lineage>
        <taxon>Bacteria</taxon>
        <taxon>Pseudomonadati</taxon>
        <taxon>Bacteroidota</taxon>
        <taxon>Flavobacteriia</taxon>
        <taxon>Flavobacteriales</taxon>
        <taxon>Flavobacteriaceae</taxon>
        <taxon>Kordia</taxon>
    </lineage>
</organism>
<proteinExistence type="predicted"/>
<keyword evidence="1" id="KW-0732">Signal</keyword>
<dbReference type="AlphaFoldDB" id="A0A2T6C5T9"/>
<dbReference type="InterPro" id="IPR005901">
    <property type="entry name" value="GLPGLI"/>
</dbReference>
<protein>
    <submittedName>
        <fullName evidence="2">GLPGLI family protein</fullName>
    </submittedName>
</protein>
<accession>A0A2T6C5T9</accession>
<feature type="signal peptide" evidence="1">
    <location>
        <begin position="1"/>
        <end position="22"/>
    </location>
</feature>
<evidence type="ECO:0000313" key="3">
    <source>
        <dbReference type="Proteomes" id="UP000244090"/>
    </source>
</evidence>
<dbReference type="EMBL" id="QBKT01000001">
    <property type="protein sequence ID" value="PTX63699.1"/>
    <property type="molecule type" value="Genomic_DNA"/>
</dbReference>
<evidence type="ECO:0000313" key="2">
    <source>
        <dbReference type="EMBL" id="PTX63699.1"/>
    </source>
</evidence>
<evidence type="ECO:0000256" key="1">
    <source>
        <dbReference type="SAM" id="SignalP"/>
    </source>
</evidence>
<reference evidence="2 3" key="1">
    <citation type="submission" date="2018-04" db="EMBL/GenBank/DDBJ databases">
        <title>Genomic Encyclopedia of Archaeal and Bacterial Type Strains, Phase II (KMG-II): from individual species to whole genera.</title>
        <authorList>
            <person name="Goeker M."/>
        </authorList>
    </citation>
    <scope>NUCLEOTIDE SEQUENCE [LARGE SCALE GENOMIC DNA]</scope>
    <source>
        <strain evidence="2 3">DSM 25731</strain>
    </source>
</reference>
<keyword evidence="3" id="KW-1185">Reference proteome</keyword>
<gene>
    <name evidence="2" type="ORF">C8N46_101303</name>
</gene>